<dbReference type="PROSITE" id="PS00655">
    <property type="entry name" value="GLYCOSYL_HYDROL_F6_1"/>
    <property type="match status" value="1"/>
</dbReference>
<evidence type="ECO:0000256" key="4">
    <source>
        <dbReference type="ARBA" id="ARBA00023157"/>
    </source>
</evidence>
<evidence type="ECO:0000256" key="7">
    <source>
        <dbReference type="ARBA" id="ARBA00023326"/>
    </source>
</evidence>
<sequence length="338" mass="36235">MSDAPTDPPETRPDRVTQWRRHALIATAIAVVITAVFVAMAVRPDAFRWSRAADSATIAGSRPVDTPLYINPGMQAIAAAREDPRFDRIAQTPQALWFGDWSAKTVRDDIGKYLAGAAAAHAVPSIVLYRIPQRDCGSFASGGARDEQEYKEWIQAAAEALKGHREAIVILEPDALPDLGKCEQGDRLGMLQFAVDALSTTGAQVYIDAGHENWLSPAEAAHRLAKVGVNKVAGFSLNVANFYTTQSEVEYAERVRRELSKLGINGAHFVIDIGRNGAGPQRDFCNPPGARLGAAPRLFRGGDLDGLLWIKSPGETDGCGGGPPTGFWAPVALGLLGK</sequence>
<evidence type="ECO:0000256" key="3">
    <source>
        <dbReference type="ARBA" id="ARBA00023001"/>
    </source>
</evidence>
<dbReference type="GO" id="GO:0016787">
    <property type="term" value="F:hydrolase activity"/>
    <property type="evidence" value="ECO:0007669"/>
    <property type="project" value="UniProtKB-KW"/>
</dbReference>
<evidence type="ECO:0000256" key="10">
    <source>
        <dbReference type="RuleBase" id="RU361186"/>
    </source>
</evidence>
<keyword evidence="4" id="KW-1015">Disulfide bond</keyword>
<keyword evidence="7 10" id="KW-0624">Polysaccharide degradation</keyword>
<dbReference type="PRINTS" id="PR00733">
    <property type="entry name" value="GLHYDRLASE6"/>
</dbReference>
<reference evidence="12 13" key="1">
    <citation type="submission" date="2021-07" db="EMBL/GenBank/DDBJ databases">
        <title>Whole genome sequencing of non-tuberculosis mycobacteria type-strains.</title>
        <authorList>
            <person name="Igarashi Y."/>
            <person name="Osugi A."/>
            <person name="Mitarai S."/>
        </authorList>
    </citation>
    <scope>NUCLEOTIDE SEQUENCE [LARGE SCALE GENOMIC DNA]</scope>
    <source>
        <strain evidence="12 13">JCM 16370</strain>
    </source>
</reference>
<evidence type="ECO:0000256" key="6">
    <source>
        <dbReference type="ARBA" id="ARBA00023295"/>
    </source>
</evidence>
<keyword evidence="1" id="KW-0732">Signal</keyword>
<dbReference type="PANTHER" id="PTHR34876">
    <property type="match status" value="1"/>
</dbReference>
<dbReference type="RefSeq" id="WP_198044320.1">
    <property type="nucleotide sequence ID" value="NZ_BAAAVX010000004.1"/>
</dbReference>
<dbReference type="InterPro" id="IPR036434">
    <property type="entry name" value="Beta_cellobiohydrolase_sf"/>
</dbReference>
<keyword evidence="11" id="KW-0812">Transmembrane</keyword>
<gene>
    <name evidence="12" type="ORF">K0O64_02845</name>
</gene>
<dbReference type="Proteomes" id="UP000825367">
    <property type="component" value="Chromosome"/>
</dbReference>
<organism evidence="12 13">
    <name type="scientific">Mycolicibacterium pallens</name>
    <dbReference type="NCBI Taxonomy" id="370524"/>
    <lineage>
        <taxon>Bacteria</taxon>
        <taxon>Bacillati</taxon>
        <taxon>Actinomycetota</taxon>
        <taxon>Actinomycetes</taxon>
        <taxon>Mycobacteriales</taxon>
        <taxon>Mycobacteriaceae</taxon>
        <taxon>Mycolicibacterium</taxon>
    </lineage>
</organism>
<dbReference type="PANTHER" id="PTHR34876:SF4">
    <property type="entry name" value="1,4-BETA-D-GLUCAN CELLOBIOHYDROLASE C-RELATED"/>
    <property type="match status" value="1"/>
</dbReference>
<keyword evidence="11" id="KW-1133">Transmembrane helix</keyword>
<keyword evidence="2 10" id="KW-0378">Hydrolase</keyword>
<evidence type="ECO:0000313" key="12">
    <source>
        <dbReference type="EMBL" id="QYL17532.1"/>
    </source>
</evidence>
<evidence type="ECO:0000256" key="5">
    <source>
        <dbReference type="ARBA" id="ARBA00023277"/>
    </source>
</evidence>
<evidence type="ECO:0000256" key="11">
    <source>
        <dbReference type="SAM" id="Phobius"/>
    </source>
</evidence>
<proteinExistence type="inferred from homology"/>
<evidence type="ECO:0000256" key="1">
    <source>
        <dbReference type="ARBA" id="ARBA00022729"/>
    </source>
</evidence>
<keyword evidence="6 10" id="KW-0326">Glycosidase</keyword>
<dbReference type="PROSITE" id="PS00656">
    <property type="entry name" value="GLYCOSYL_HYDROL_F6_2"/>
    <property type="match status" value="1"/>
</dbReference>
<dbReference type="Gene3D" id="3.20.20.40">
    <property type="entry name" value="1, 4-beta cellobiohydrolase"/>
    <property type="match status" value="1"/>
</dbReference>
<feature type="active site" description="Proton donor" evidence="9">
    <location>
        <position position="174"/>
    </location>
</feature>
<protein>
    <recommendedName>
        <fullName evidence="10">Glucanase</fullName>
        <ecNumber evidence="10">3.2.1.-</ecNumber>
    </recommendedName>
</protein>
<dbReference type="EMBL" id="CP080333">
    <property type="protein sequence ID" value="QYL17532.1"/>
    <property type="molecule type" value="Genomic_DNA"/>
</dbReference>
<accession>A0ABX8VJ21</accession>
<keyword evidence="5 10" id="KW-0119">Carbohydrate metabolism</keyword>
<keyword evidence="13" id="KW-1185">Reference proteome</keyword>
<comment type="similarity">
    <text evidence="10">Belongs to the glycosyl hydrolase family 6.</text>
</comment>
<feature type="active site" evidence="8">
    <location>
        <position position="135"/>
    </location>
</feature>
<evidence type="ECO:0000256" key="9">
    <source>
        <dbReference type="PROSITE-ProRule" id="PRU10057"/>
    </source>
</evidence>
<evidence type="ECO:0000256" key="8">
    <source>
        <dbReference type="PROSITE-ProRule" id="PRU10056"/>
    </source>
</evidence>
<keyword evidence="3 10" id="KW-0136">Cellulose degradation</keyword>
<feature type="transmembrane region" description="Helical" evidence="11">
    <location>
        <begin position="23"/>
        <end position="42"/>
    </location>
</feature>
<dbReference type="SUPFAM" id="SSF51989">
    <property type="entry name" value="Glycosyl hydrolases family 6, cellulases"/>
    <property type="match status" value="1"/>
</dbReference>
<dbReference type="EC" id="3.2.1.-" evidence="10"/>
<evidence type="ECO:0000313" key="13">
    <source>
        <dbReference type="Proteomes" id="UP000825367"/>
    </source>
</evidence>
<name>A0ABX8VJ21_9MYCO</name>
<dbReference type="InterPro" id="IPR016288">
    <property type="entry name" value="Beta_cellobiohydrolase"/>
</dbReference>
<dbReference type="InterPro" id="IPR001524">
    <property type="entry name" value="Glyco_hydro_6_CS"/>
</dbReference>
<keyword evidence="11" id="KW-0472">Membrane</keyword>
<dbReference type="Pfam" id="PF01341">
    <property type="entry name" value="Glyco_hydro_6"/>
    <property type="match status" value="1"/>
</dbReference>
<evidence type="ECO:0000256" key="2">
    <source>
        <dbReference type="ARBA" id="ARBA00022801"/>
    </source>
</evidence>